<gene>
    <name evidence="2" type="ORF">CYMTET_28626</name>
</gene>
<feature type="transmembrane region" description="Helical" evidence="1">
    <location>
        <begin position="6"/>
        <end position="31"/>
    </location>
</feature>
<comment type="caution">
    <text evidence="2">The sequence shown here is derived from an EMBL/GenBank/DDBJ whole genome shotgun (WGS) entry which is preliminary data.</text>
</comment>
<feature type="transmembrane region" description="Helical" evidence="1">
    <location>
        <begin position="74"/>
        <end position="98"/>
    </location>
</feature>
<keyword evidence="3" id="KW-1185">Reference proteome</keyword>
<keyword evidence="1" id="KW-0812">Transmembrane</keyword>
<evidence type="ECO:0000256" key="1">
    <source>
        <dbReference type="SAM" id="Phobius"/>
    </source>
</evidence>
<organism evidence="2 3">
    <name type="scientific">Cymbomonas tetramitiformis</name>
    <dbReference type="NCBI Taxonomy" id="36881"/>
    <lineage>
        <taxon>Eukaryota</taxon>
        <taxon>Viridiplantae</taxon>
        <taxon>Chlorophyta</taxon>
        <taxon>Pyramimonadophyceae</taxon>
        <taxon>Pyramimonadales</taxon>
        <taxon>Pyramimonadaceae</taxon>
        <taxon>Cymbomonas</taxon>
    </lineage>
</organism>
<dbReference type="EMBL" id="LGRX02016125">
    <property type="protein sequence ID" value="KAK3262525.1"/>
    <property type="molecule type" value="Genomic_DNA"/>
</dbReference>
<dbReference type="Proteomes" id="UP001190700">
    <property type="component" value="Unassembled WGS sequence"/>
</dbReference>
<evidence type="ECO:0000313" key="3">
    <source>
        <dbReference type="Proteomes" id="UP001190700"/>
    </source>
</evidence>
<proteinExistence type="predicted"/>
<reference evidence="2 3" key="1">
    <citation type="journal article" date="2015" name="Genome Biol. Evol.">
        <title>Comparative Genomics of a Bacterivorous Green Alga Reveals Evolutionary Causalities and Consequences of Phago-Mixotrophic Mode of Nutrition.</title>
        <authorList>
            <person name="Burns J.A."/>
            <person name="Paasch A."/>
            <person name="Narechania A."/>
            <person name="Kim E."/>
        </authorList>
    </citation>
    <scope>NUCLEOTIDE SEQUENCE [LARGE SCALE GENOMIC DNA]</scope>
    <source>
        <strain evidence="2 3">PLY_AMNH</strain>
    </source>
</reference>
<protein>
    <submittedName>
        <fullName evidence="2">Uncharacterized protein</fullName>
    </submittedName>
</protein>
<dbReference type="AlphaFoldDB" id="A0AAE0FMS0"/>
<name>A0AAE0FMS0_9CHLO</name>
<feature type="transmembrane region" description="Helical" evidence="1">
    <location>
        <begin position="127"/>
        <end position="153"/>
    </location>
</feature>
<accession>A0AAE0FMS0</accession>
<keyword evidence="1" id="KW-1133">Transmembrane helix</keyword>
<keyword evidence="1" id="KW-0472">Membrane</keyword>
<sequence length="161" mass="17996">MESDTKALLIAAFLVAITSVLIFLLCIYLGFKETKKNGILKESSSVKEALNALLFGGYSVASEGHAWVRWTLPLWIAICMAIFVKGQLLYSWGIQYWIGSGDLKYGDNLSYNIDTSVSALWDENAELFAVVLAAFSLIWPHVKLFYALILYYLPLQIGDKS</sequence>
<evidence type="ECO:0000313" key="2">
    <source>
        <dbReference type="EMBL" id="KAK3262525.1"/>
    </source>
</evidence>